<proteinExistence type="predicted"/>
<organism evidence="2">
    <name type="scientific">bioreactor metagenome</name>
    <dbReference type="NCBI Taxonomy" id="1076179"/>
    <lineage>
        <taxon>unclassified sequences</taxon>
        <taxon>metagenomes</taxon>
        <taxon>ecological metagenomes</taxon>
    </lineage>
</organism>
<comment type="caution">
    <text evidence="2">The sequence shown here is derived from an EMBL/GenBank/DDBJ whole genome shotgun (WGS) entry which is preliminary data.</text>
</comment>
<gene>
    <name evidence="2" type="ORF">SDC9_201756</name>
</gene>
<accession>A0A645IS88</accession>
<evidence type="ECO:0000313" key="2">
    <source>
        <dbReference type="EMBL" id="MPN54087.1"/>
    </source>
</evidence>
<dbReference type="EMBL" id="VSSQ01121963">
    <property type="protein sequence ID" value="MPN54087.1"/>
    <property type="molecule type" value="Genomic_DNA"/>
</dbReference>
<name>A0A645IS88_9ZZZZ</name>
<evidence type="ECO:0000256" key="1">
    <source>
        <dbReference type="SAM" id="MobiDB-lite"/>
    </source>
</evidence>
<protein>
    <submittedName>
        <fullName evidence="2">Uncharacterized protein</fullName>
    </submittedName>
</protein>
<feature type="region of interest" description="Disordered" evidence="1">
    <location>
        <begin position="1"/>
        <end position="27"/>
    </location>
</feature>
<sequence length="58" mass="6545">MVDAEQQRRFHDSLEEGVDRGGTGERGDRVDLFLSEGEAGAHRAEYLHQVGLLRFAYP</sequence>
<reference evidence="2" key="1">
    <citation type="submission" date="2019-08" db="EMBL/GenBank/DDBJ databases">
        <authorList>
            <person name="Kucharzyk K."/>
            <person name="Murdoch R.W."/>
            <person name="Higgins S."/>
            <person name="Loffler F."/>
        </authorList>
    </citation>
    <scope>NUCLEOTIDE SEQUENCE</scope>
</reference>
<dbReference type="AlphaFoldDB" id="A0A645IS88"/>